<gene>
    <name evidence="1" type="ORF">SNEC2469_LOCUS30960</name>
</gene>
<reference evidence="1" key="1">
    <citation type="submission" date="2021-02" db="EMBL/GenBank/DDBJ databases">
        <authorList>
            <person name="Dougan E. K."/>
            <person name="Rhodes N."/>
            <person name="Thang M."/>
            <person name="Chan C."/>
        </authorList>
    </citation>
    <scope>NUCLEOTIDE SEQUENCE</scope>
</reference>
<name>A0A813BLK0_9DINO</name>
<dbReference type="EMBL" id="CAJNJA010073604">
    <property type="protein sequence ID" value="CAE7910222.1"/>
    <property type="molecule type" value="Genomic_DNA"/>
</dbReference>
<evidence type="ECO:0000313" key="2">
    <source>
        <dbReference type="Proteomes" id="UP000601435"/>
    </source>
</evidence>
<accession>A0A813BLK0</accession>
<feature type="non-terminal residue" evidence="1">
    <location>
        <position position="282"/>
    </location>
</feature>
<keyword evidence="2" id="KW-1185">Reference proteome</keyword>
<dbReference type="AlphaFoldDB" id="A0A813BLK0"/>
<dbReference type="OrthoDB" id="423368at2759"/>
<protein>
    <submittedName>
        <fullName evidence="1">Uncharacterized protein</fullName>
    </submittedName>
</protein>
<sequence>VDNLLPRLTAVVRCYAHSAQGTLEACLDVDPEAKALILDLVTRFASDSDRGGLGRALKNSPKLARLFQREIQTDLCKIEELCTSTNSCMKANFAAQRFNSIVDVLRLLSLRINSVVKFLIRVAGTEEDKKLRIWAKNILKVLTAKNLIMLGCLTEFFEAASRRAQEVREQMSRLFDFHAADGSQQVPLVLNKDFSRGYVQMICEGMQELSNGKSFNVIHEGELLYHLDCYQLTARDVVADCLGHISHLKACYLNGILSEHEAGLGEGLAPFDVQHWTSNHTD</sequence>
<organism evidence="1 2">
    <name type="scientific">Symbiodinium necroappetens</name>
    <dbReference type="NCBI Taxonomy" id="1628268"/>
    <lineage>
        <taxon>Eukaryota</taxon>
        <taxon>Sar</taxon>
        <taxon>Alveolata</taxon>
        <taxon>Dinophyceae</taxon>
        <taxon>Suessiales</taxon>
        <taxon>Symbiodiniaceae</taxon>
        <taxon>Symbiodinium</taxon>
    </lineage>
</organism>
<proteinExistence type="predicted"/>
<comment type="caution">
    <text evidence="1">The sequence shown here is derived from an EMBL/GenBank/DDBJ whole genome shotgun (WGS) entry which is preliminary data.</text>
</comment>
<evidence type="ECO:0000313" key="1">
    <source>
        <dbReference type="EMBL" id="CAE7910222.1"/>
    </source>
</evidence>
<feature type="non-terminal residue" evidence="1">
    <location>
        <position position="1"/>
    </location>
</feature>
<dbReference type="Proteomes" id="UP000601435">
    <property type="component" value="Unassembled WGS sequence"/>
</dbReference>